<feature type="domain" description="Tyr recombinase" evidence="2">
    <location>
        <begin position="17"/>
        <end position="176"/>
    </location>
</feature>
<accession>A0ABN2IV60</accession>
<dbReference type="InterPro" id="IPR013762">
    <property type="entry name" value="Integrase-like_cat_sf"/>
</dbReference>
<evidence type="ECO:0000313" key="3">
    <source>
        <dbReference type="EMBL" id="GAA1712445.1"/>
    </source>
</evidence>
<dbReference type="Gene3D" id="1.10.443.10">
    <property type="entry name" value="Intergrase catalytic core"/>
    <property type="match status" value="1"/>
</dbReference>
<organism evidence="3 4">
    <name type="scientific">Streptomyces yatensis</name>
    <dbReference type="NCBI Taxonomy" id="155177"/>
    <lineage>
        <taxon>Bacteria</taxon>
        <taxon>Bacillati</taxon>
        <taxon>Actinomycetota</taxon>
        <taxon>Actinomycetes</taxon>
        <taxon>Kitasatosporales</taxon>
        <taxon>Streptomycetaceae</taxon>
        <taxon>Streptomyces</taxon>
        <taxon>Streptomyces violaceusniger group</taxon>
    </lineage>
</organism>
<reference evidence="3 4" key="1">
    <citation type="journal article" date="2019" name="Int. J. Syst. Evol. Microbiol.">
        <title>The Global Catalogue of Microorganisms (GCM) 10K type strain sequencing project: providing services to taxonomists for standard genome sequencing and annotation.</title>
        <authorList>
            <consortium name="The Broad Institute Genomics Platform"/>
            <consortium name="The Broad Institute Genome Sequencing Center for Infectious Disease"/>
            <person name="Wu L."/>
            <person name="Ma J."/>
        </authorList>
    </citation>
    <scope>NUCLEOTIDE SEQUENCE [LARGE SCALE GENOMIC DNA]</scope>
    <source>
        <strain evidence="3 4">JCM 13244</strain>
    </source>
</reference>
<dbReference type="PROSITE" id="PS51898">
    <property type="entry name" value="TYR_RECOMBINASE"/>
    <property type="match status" value="1"/>
</dbReference>
<name>A0ABN2IV60_9ACTN</name>
<evidence type="ECO:0000256" key="1">
    <source>
        <dbReference type="ARBA" id="ARBA00023172"/>
    </source>
</evidence>
<keyword evidence="4" id="KW-1185">Reference proteome</keyword>
<sequence length="176" mass="19805">MAETIAEGHRAVEAEERLRHAARAAIADELKADSDLPYAAVDRLHTLYELALPTGLRKGELLGLHWEDLDLNGGTATIHRSLQRTRSGGLTVLNTKTLASERRIALPTECINSLKIHQERQQEDRQAAGTGWMGNRLVFTTPKGRPLDPTNVTRRFHRLLHKAGIRTIRFHEQLQI</sequence>
<comment type="caution">
    <text evidence="3">The sequence shown here is derived from an EMBL/GenBank/DDBJ whole genome shotgun (WGS) entry which is preliminary data.</text>
</comment>
<dbReference type="Proteomes" id="UP001499947">
    <property type="component" value="Unassembled WGS sequence"/>
</dbReference>
<dbReference type="EMBL" id="BAAALR010000071">
    <property type="protein sequence ID" value="GAA1712445.1"/>
    <property type="molecule type" value="Genomic_DNA"/>
</dbReference>
<proteinExistence type="predicted"/>
<dbReference type="InterPro" id="IPR002104">
    <property type="entry name" value="Integrase_catalytic"/>
</dbReference>
<evidence type="ECO:0000259" key="2">
    <source>
        <dbReference type="PROSITE" id="PS51898"/>
    </source>
</evidence>
<keyword evidence="1" id="KW-0233">DNA recombination</keyword>
<dbReference type="SUPFAM" id="SSF56349">
    <property type="entry name" value="DNA breaking-rejoining enzymes"/>
    <property type="match status" value="1"/>
</dbReference>
<dbReference type="InterPro" id="IPR011010">
    <property type="entry name" value="DNA_brk_join_enz"/>
</dbReference>
<evidence type="ECO:0000313" key="4">
    <source>
        <dbReference type="Proteomes" id="UP001499947"/>
    </source>
</evidence>
<dbReference type="Pfam" id="PF00589">
    <property type="entry name" value="Phage_integrase"/>
    <property type="match status" value="1"/>
</dbReference>
<protein>
    <recommendedName>
        <fullName evidence="2">Tyr recombinase domain-containing protein</fullName>
    </recommendedName>
</protein>
<gene>
    <name evidence="3" type="ORF">GCM10009680_61840</name>
</gene>